<dbReference type="Pfam" id="PF07729">
    <property type="entry name" value="FCD"/>
    <property type="match status" value="1"/>
</dbReference>
<comment type="caution">
    <text evidence="5">The sequence shown here is derived from an EMBL/GenBank/DDBJ whole genome shotgun (WGS) entry which is preliminary data.</text>
</comment>
<evidence type="ECO:0000256" key="3">
    <source>
        <dbReference type="ARBA" id="ARBA00023163"/>
    </source>
</evidence>
<dbReference type="Proteomes" id="UP000558113">
    <property type="component" value="Unassembled WGS sequence"/>
</dbReference>
<evidence type="ECO:0000256" key="1">
    <source>
        <dbReference type="ARBA" id="ARBA00023015"/>
    </source>
</evidence>
<keyword evidence="3" id="KW-0804">Transcription</keyword>
<proteinExistence type="predicted"/>
<dbReference type="SUPFAM" id="SSF48008">
    <property type="entry name" value="GntR ligand-binding domain-like"/>
    <property type="match status" value="1"/>
</dbReference>
<protein>
    <submittedName>
        <fullName evidence="5">FCD domain-containing protein</fullName>
    </submittedName>
</protein>
<sequence length="217" mass="24769">MPELVSQEIQNYIEEKELQEGDRLPSVEAMTQMFGVGRSSLREALRYLEATDVITVSNGKGIYVRDVGTYRFAGKIKIEKEKRFLLSILDVRRALEGKAVELAAERITPAQIDELTACLQEYKLLKEAGKSTSQIDLAFHRGVMKAASNPILYSVLESISAMYELFFNEPLGDRKLFDDTYEFHHTMFAGIAARDPERALAEFNKMMNRIETIIRDY</sequence>
<evidence type="ECO:0000259" key="4">
    <source>
        <dbReference type="PROSITE" id="PS50949"/>
    </source>
</evidence>
<name>A0A7X4YR42_9BACL</name>
<dbReference type="EMBL" id="JAAAMU010000009">
    <property type="protein sequence ID" value="NBC70993.1"/>
    <property type="molecule type" value="Genomic_DNA"/>
</dbReference>
<dbReference type="InterPro" id="IPR036390">
    <property type="entry name" value="WH_DNA-bd_sf"/>
</dbReference>
<organism evidence="5 6">
    <name type="scientific">Paenibacillus sacheonensis</name>
    <dbReference type="NCBI Taxonomy" id="742054"/>
    <lineage>
        <taxon>Bacteria</taxon>
        <taxon>Bacillati</taxon>
        <taxon>Bacillota</taxon>
        <taxon>Bacilli</taxon>
        <taxon>Bacillales</taxon>
        <taxon>Paenibacillaceae</taxon>
        <taxon>Paenibacillus</taxon>
    </lineage>
</organism>
<dbReference type="PRINTS" id="PR00035">
    <property type="entry name" value="HTHGNTR"/>
</dbReference>
<dbReference type="Gene3D" id="1.20.120.530">
    <property type="entry name" value="GntR ligand-binding domain-like"/>
    <property type="match status" value="1"/>
</dbReference>
<dbReference type="PROSITE" id="PS50949">
    <property type="entry name" value="HTH_GNTR"/>
    <property type="match status" value="1"/>
</dbReference>
<dbReference type="OrthoDB" id="214086at2"/>
<keyword evidence="2" id="KW-0238">DNA-binding</keyword>
<dbReference type="SMART" id="SM00895">
    <property type="entry name" value="FCD"/>
    <property type="match status" value="1"/>
</dbReference>
<dbReference type="InterPro" id="IPR000524">
    <property type="entry name" value="Tscrpt_reg_HTH_GntR"/>
</dbReference>
<evidence type="ECO:0000313" key="6">
    <source>
        <dbReference type="Proteomes" id="UP000558113"/>
    </source>
</evidence>
<dbReference type="InterPro" id="IPR036388">
    <property type="entry name" value="WH-like_DNA-bd_sf"/>
</dbReference>
<evidence type="ECO:0000313" key="5">
    <source>
        <dbReference type="EMBL" id="NBC70993.1"/>
    </source>
</evidence>
<keyword evidence="6" id="KW-1185">Reference proteome</keyword>
<dbReference type="GO" id="GO:0003700">
    <property type="term" value="F:DNA-binding transcription factor activity"/>
    <property type="evidence" value="ECO:0007669"/>
    <property type="project" value="InterPro"/>
</dbReference>
<dbReference type="GO" id="GO:0003677">
    <property type="term" value="F:DNA binding"/>
    <property type="evidence" value="ECO:0007669"/>
    <property type="project" value="UniProtKB-KW"/>
</dbReference>
<dbReference type="PANTHER" id="PTHR43537:SF5">
    <property type="entry name" value="UXU OPERON TRANSCRIPTIONAL REGULATOR"/>
    <property type="match status" value="1"/>
</dbReference>
<dbReference type="Gene3D" id="1.10.10.10">
    <property type="entry name" value="Winged helix-like DNA-binding domain superfamily/Winged helix DNA-binding domain"/>
    <property type="match status" value="1"/>
</dbReference>
<dbReference type="SUPFAM" id="SSF46785">
    <property type="entry name" value="Winged helix' DNA-binding domain"/>
    <property type="match status" value="1"/>
</dbReference>
<feature type="domain" description="HTH gntR-type" evidence="4">
    <location>
        <begin position="1"/>
        <end position="67"/>
    </location>
</feature>
<gene>
    <name evidence="5" type="ORF">GT003_18495</name>
</gene>
<dbReference type="InterPro" id="IPR008920">
    <property type="entry name" value="TF_FadR/GntR_C"/>
</dbReference>
<evidence type="ECO:0000256" key="2">
    <source>
        <dbReference type="ARBA" id="ARBA00023125"/>
    </source>
</evidence>
<reference evidence="5 6" key="1">
    <citation type="submission" date="2020-01" db="EMBL/GenBank/DDBJ databases">
        <title>Paenibacillus soybeanensis sp. nov. isolated from the nodules of soybean (Glycine max(L.) Merr).</title>
        <authorList>
            <person name="Wang H."/>
        </authorList>
    </citation>
    <scope>NUCLEOTIDE SEQUENCE [LARGE SCALE GENOMIC DNA]</scope>
    <source>
        <strain evidence="5 6">DSM 23054</strain>
    </source>
</reference>
<keyword evidence="1" id="KW-0805">Transcription regulation</keyword>
<dbReference type="Pfam" id="PF00392">
    <property type="entry name" value="GntR"/>
    <property type="match status" value="1"/>
</dbReference>
<dbReference type="PANTHER" id="PTHR43537">
    <property type="entry name" value="TRANSCRIPTIONAL REGULATOR, GNTR FAMILY"/>
    <property type="match status" value="1"/>
</dbReference>
<accession>A0A7X4YR42</accession>
<dbReference type="CDD" id="cd07377">
    <property type="entry name" value="WHTH_GntR"/>
    <property type="match status" value="1"/>
</dbReference>
<dbReference type="InterPro" id="IPR011711">
    <property type="entry name" value="GntR_C"/>
</dbReference>
<dbReference type="AlphaFoldDB" id="A0A7X4YR42"/>
<dbReference type="SMART" id="SM00345">
    <property type="entry name" value="HTH_GNTR"/>
    <property type="match status" value="1"/>
</dbReference>